<dbReference type="Proteomes" id="UP000187203">
    <property type="component" value="Unassembled WGS sequence"/>
</dbReference>
<gene>
    <name evidence="1" type="ORF">COLO4_02013</name>
</gene>
<proteinExistence type="predicted"/>
<feature type="non-terminal residue" evidence="1">
    <location>
        <position position="63"/>
    </location>
</feature>
<dbReference type="EMBL" id="AWUE01004774">
    <property type="protein sequence ID" value="OMP13248.1"/>
    <property type="molecule type" value="Genomic_DNA"/>
</dbReference>
<keyword evidence="2" id="KW-1185">Reference proteome</keyword>
<protein>
    <submittedName>
        <fullName evidence="1">Uncharacterized protein</fullName>
    </submittedName>
</protein>
<feature type="non-terminal residue" evidence="1">
    <location>
        <position position="1"/>
    </location>
</feature>
<sequence length="63" mass="7546">DQEKENSHQQHLPGKRLIIDHHPEKRIQRKADKSKVVKDQDTAQFMAVEPHKKLIHQEKQEYP</sequence>
<dbReference type="AlphaFoldDB" id="A0A1R3L1U5"/>
<evidence type="ECO:0000313" key="2">
    <source>
        <dbReference type="Proteomes" id="UP000187203"/>
    </source>
</evidence>
<organism evidence="1 2">
    <name type="scientific">Corchorus olitorius</name>
    <dbReference type="NCBI Taxonomy" id="93759"/>
    <lineage>
        <taxon>Eukaryota</taxon>
        <taxon>Viridiplantae</taxon>
        <taxon>Streptophyta</taxon>
        <taxon>Embryophyta</taxon>
        <taxon>Tracheophyta</taxon>
        <taxon>Spermatophyta</taxon>
        <taxon>Magnoliopsida</taxon>
        <taxon>eudicotyledons</taxon>
        <taxon>Gunneridae</taxon>
        <taxon>Pentapetalae</taxon>
        <taxon>rosids</taxon>
        <taxon>malvids</taxon>
        <taxon>Malvales</taxon>
        <taxon>Malvaceae</taxon>
        <taxon>Grewioideae</taxon>
        <taxon>Apeibeae</taxon>
        <taxon>Corchorus</taxon>
    </lineage>
</organism>
<evidence type="ECO:0000313" key="1">
    <source>
        <dbReference type="EMBL" id="OMP13248.1"/>
    </source>
</evidence>
<name>A0A1R3L1U5_9ROSI</name>
<comment type="caution">
    <text evidence="1">The sequence shown here is derived from an EMBL/GenBank/DDBJ whole genome shotgun (WGS) entry which is preliminary data.</text>
</comment>
<accession>A0A1R3L1U5</accession>
<reference evidence="2" key="1">
    <citation type="submission" date="2013-09" db="EMBL/GenBank/DDBJ databases">
        <title>Corchorus olitorius genome sequencing.</title>
        <authorList>
            <person name="Alam M."/>
            <person name="Haque M.S."/>
            <person name="Islam M.S."/>
            <person name="Emdad E.M."/>
            <person name="Islam M.M."/>
            <person name="Ahmed B."/>
            <person name="Halim A."/>
            <person name="Hossen Q.M.M."/>
            <person name="Hossain M.Z."/>
            <person name="Ahmed R."/>
            <person name="Khan M.M."/>
            <person name="Islam R."/>
            <person name="Rashid M.M."/>
            <person name="Khan S.A."/>
            <person name="Rahman M.S."/>
            <person name="Alam M."/>
            <person name="Yahiya A.S."/>
            <person name="Khan M.S."/>
            <person name="Azam M.S."/>
            <person name="Haque T."/>
            <person name="Lashkar M.Z.H."/>
            <person name="Akhand A.I."/>
            <person name="Morshed G."/>
            <person name="Roy S."/>
            <person name="Uddin K.S."/>
            <person name="Rabeya T."/>
            <person name="Hossain A.S."/>
            <person name="Chowdhury A."/>
            <person name="Snigdha A.R."/>
            <person name="Mortoza M.S."/>
            <person name="Matin S.A."/>
            <person name="Hoque S.M.E."/>
            <person name="Islam M.K."/>
            <person name="Roy D.K."/>
            <person name="Haider R."/>
            <person name="Moosa M.M."/>
            <person name="Elias S.M."/>
            <person name="Hasan A.M."/>
            <person name="Jahan S."/>
            <person name="Shafiuddin M."/>
            <person name="Mahmood N."/>
            <person name="Shommy N.S."/>
        </authorList>
    </citation>
    <scope>NUCLEOTIDE SEQUENCE [LARGE SCALE GENOMIC DNA]</scope>
    <source>
        <strain evidence="2">cv. O-4</strain>
    </source>
</reference>